<keyword evidence="5 11" id="KW-0479">Metal-binding</keyword>
<keyword evidence="7" id="KW-0408">Iron</keyword>
<dbReference type="SUPFAM" id="SSF46785">
    <property type="entry name" value="Winged helix' DNA-binding domain"/>
    <property type="match status" value="1"/>
</dbReference>
<evidence type="ECO:0000313" key="12">
    <source>
        <dbReference type="EMBL" id="QFU98255.1"/>
    </source>
</evidence>
<keyword evidence="3" id="KW-0963">Cytoplasm</keyword>
<sequence>MSPDWTRALRDAGLRVTQQRLAVLEELRAVPHAEADEIVRRLRPRLGEVSAQTVYGVVGALETAGLVRRIDLPGHAWRYETRVADNHHHLVCRSCGRVEDVDCVVGAAPCLTPSDDLGFVIDAADVVFSGLCPACAARPRSDELPAGA</sequence>
<evidence type="ECO:0000256" key="6">
    <source>
        <dbReference type="ARBA" id="ARBA00022833"/>
    </source>
</evidence>
<dbReference type="PANTHER" id="PTHR33202">
    <property type="entry name" value="ZINC UPTAKE REGULATION PROTEIN"/>
    <property type="match status" value="1"/>
</dbReference>
<gene>
    <name evidence="12" type="ORF">KDY119_01767</name>
</gene>
<dbReference type="Gene3D" id="3.30.1490.190">
    <property type="match status" value="1"/>
</dbReference>
<evidence type="ECO:0000256" key="9">
    <source>
        <dbReference type="ARBA" id="ARBA00023125"/>
    </source>
</evidence>
<proteinExistence type="inferred from homology"/>
<dbReference type="RefSeq" id="WP_036950268.1">
    <property type="nucleotide sequence ID" value="NZ_BAABIH010000002.1"/>
</dbReference>
<keyword evidence="4" id="KW-0678">Repressor</keyword>
<feature type="binding site" evidence="11">
    <location>
        <position position="132"/>
    </location>
    <ligand>
        <name>Zn(2+)</name>
        <dbReference type="ChEBI" id="CHEBI:29105"/>
    </ligand>
</feature>
<evidence type="ECO:0000256" key="8">
    <source>
        <dbReference type="ARBA" id="ARBA00023015"/>
    </source>
</evidence>
<dbReference type="GO" id="GO:1900376">
    <property type="term" value="P:regulation of secondary metabolite biosynthetic process"/>
    <property type="evidence" value="ECO:0007669"/>
    <property type="project" value="TreeGrafter"/>
</dbReference>
<dbReference type="GO" id="GO:0005737">
    <property type="term" value="C:cytoplasm"/>
    <property type="evidence" value="ECO:0007669"/>
    <property type="project" value="UniProtKB-SubCell"/>
</dbReference>
<evidence type="ECO:0000256" key="3">
    <source>
        <dbReference type="ARBA" id="ARBA00022490"/>
    </source>
</evidence>
<dbReference type="InterPro" id="IPR036388">
    <property type="entry name" value="WH-like_DNA-bd_sf"/>
</dbReference>
<name>A0A5P9QCP9_9MICO</name>
<dbReference type="PANTHER" id="PTHR33202:SF18">
    <property type="entry name" value="TRANSCRIPTIONAL REGULATOR FURA"/>
    <property type="match status" value="1"/>
</dbReference>
<protein>
    <submittedName>
        <fullName evidence="12">Ferric uptake regulation protein</fullName>
    </submittedName>
</protein>
<evidence type="ECO:0000256" key="7">
    <source>
        <dbReference type="ARBA" id="ARBA00023004"/>
    </source>
</evidence>
<evidence type="ECO:0000256" key="10">
    <source>
        <dbReference type="ARBA" id="ARBA00023163"/>
    </source>
</evidence>
<dbReference type="GO" id="GO:0003700">
    <property type="term" value="F:DNA-binding transcription factor activity"/>
    <property type="evidence" value="ECO:0007669"/>
    <property type="project" value="InterPro"/>
</dbReference>
<feature type="binding site" evidence="11">
    <location>
        <position position="135"/>
    </location>
    <ligand>
        <name>Zn(2+)</name>
        <dbReference type="ChEBI" id="CHEBI:29105"/>
    </ligand>
</feature>
<organism evidence="12 13">
    <name type="scientific">Luteimicrobium xylanilyticum</name>
    <dbReference type="NCBI Taxonomy" id="1133546"/>
    <lineage>
        <taxon>Bacteria</taxon>
        <taxon>Bacillati</taxon>
        <taxon>Actinomycetota</taxon>
        <taxon>Actinomycetes</taxon>
        <taxon>Micrococcales</taxon>
        <taxon>Luteimicrobium</taxon>
    </lineage>
</organism>
<keyword evidence="13" id="KW-1185">Reference proteome</keyword>
<keyword evidence="10" id="KW-0804">Transcription</keyword>
<comment type="subcellular location">
    <subcellularLocation>
        <location evidence="1">Cytoplasm</location>
    </subcellularLocation>
</comment>
<evidence type="ECO:0000256" key="1">
    <source>
        <dbReference type="ARBA" id="ARBA00004496"/>
    </source>
</evidence>
<reference evidence="12 13" key="1">
    <citation type="submission" date="2019-10" db="EMBL/GenBank/DDBJ databases">
        <title>Genome sequence of Luteimicrobium xylanilyticum HY-24.</title>
        <authorList>
            <person name="Kim D.Y."/>
            <person name="Park H.-Y."/>
        </authorList>
    </citation>
    <scope>NUCLEOTIDE SEQUENCE [LARGE SCALE GENOMIC DNA]</scope>
    <source>
        <strain evidence="12 13">HY-24</strain>
    </source>
</reference>
<dbReference type="Proteomes" id="UP000326702">
    <property type="component" value="Chromosome"/>
</dbReference>
<dbReference type="InterPro" id="IPR043135">
    <property type="entry name" value="Fur_C"/>
</dbReference>
<dbReference type="GO" id="GO:0000976">
    <property type="term" value="F:transcription cis-regulatory region binding"/>
    <property type="evidence" value="ECO:0007669"/>
    <property type="project" value="TreeGrafter"/>
</dbReference>
<dbReference type="InterPro" id="IPR036390">
    <property type="entry name" value="WH_DNA-bd_sf"/>
</dbReference>
<evidence type="ECO:0000256" key="5">
    <source>
        <dbReference type="ARBA" id="ARBA00022723"/>
    </source>
</evidence>
<comment type="similarity">
    <text evidence="2">Belongs to the Fur family.</text>
</comment>
<feature type="binding site" evidence="11">
    <location>
        <position position="95"/>
    </location>
    <ligand>
        <name>Zn(2+)</name>
        <dbReference type="ChEBI" id="CHEBI:29105"/>
    </ligand>
</feature>
<dbReference type="Gene3D" id="1.10.10.10">
    <property type="entry name" value="Winged helix-like DNA-binding domain superfamily/Winged helix DNA-binding domain"/>
    <property type="match status" value="1"/>
</dbReference>
<dbReference type="InterPro" id="IPR002481">
    <property type="entry name" value="FUR"/>
</dbReference>
<keyword evidence="6 11" id="KW-0862">Zinc</keyword>
<dbReference type="Pfam" id="PF01475">
    <property type="entry name" value="FUR"/>
    <property type="match status" value="1"/>
</dbReference>
<keyword evidence="8" id="KW-0805">Transcription regulation</keyword>
<keyword evidence="9" id="KW-0238">DNA-binding</keyword>
<dbReference type="GO" id="GO:0045892">
    <property type="term" value="P:negative regulation of DNA-templated transcription"/>
    <property type="evidence" value="ECO:0007669"/>
    <property type="project" value="TreeGrafter"/>
</dbReference>
<dbReference type="OrthoDB" id="5242893at2"/>
<evidence type="ECO:0000256" key="4">
    <source>
        <dbReference type="ARBA" id="ARBA00022491"/>
    </source>
</evidence>
<accession>A0A5P9QCP9</accession>
<dbReference type="EMBL" id="CP045529">
    <property type="protein sequence ID" value="QFU98255.1"/>
    <property type="molecule type" value="Genomic_DNA"/>
</dbReference>
<evidence type="ECO:0000313" key="13">
    <source>
        <dbReference type="Proteomes" id="UP000326702"/>
    </source>
</evidence>
<evidence type="ECO:0000256" key="2">
    <source>
        <dbReference type="ARBA" id="ARBA00007957"/>
    </source>
</evidence>
<comment type="cofactor">
    <cofactor evidence="11">
        <name>Zn(2+)</name>
        <dbReference type="ChEBI" id="CHEBI:29105"/>
    </cofactor>
    <text evidence="11">Binds 1 zinc ion per subunit.</text>
</comment>
<dbReference type="CDD" id="cd07153">
    <property type="entry name" value="Fur_like"/>
    <property type="match status" value="1"/>
</dbReference>
<dbReference type="GO" id="GO:0008270">
    <property type="term" value="F:zinc ion binding"/>
    <property type="evidence" value="ECO:0007669"/>
    <property type="project" value="TreeGrafter"/>
</dbReference>
<dbReference type="KEGG" id="lxl:KDY119_01767"/>
<feature type="binding site" evidence="11">
    <location>
        <position position="92"/>
    </location>
    <ligand>
        <name>Zn(2+)</name>
        <dbReference type="ChEBI" id="CHEBI:29105"/>
    </ligand>
</feature>
<dbReference type="AlphaFoldDB" id="A0A5P9QCP9"/>
<evidence type="ECO:0000256" key="11">
    <source>
        <dbReference type="PIRSR" id="PIRSR602481-1"/>
    </source>
</evidence>